<dbReference type="SMART" id="SM00880">
    <property type="entry name" value="CHAD"/>
    <property type="match status" value="1"/>
</dbReference>
<feature type="region of interest" description="Disordered" evidence="1">
    <location>
        <begin position="194"/>
        <end position="228"/>
    </location>
</feature>
<dbReference type="Gene3D" id="2.40.320.10">
    <property type="entry name" value="Hypothetical Protein Pfu-838710-001"/>
    <property type="match status" value="1"/>
</dbReference>
<gene>
    <name evidence="4" type="ORF">G5C65_13340</name>
</gene>
<evidence type="ECO:0000259" key="2">
    <source>
        <dbReference type="PROSITE" id="PS51707"/>
    </source>
</evidence>
<sequence length="521" mass="56859">MVDVVREIERKYEAEAGTELRELPAMDRLPGVAATADTGPVALDATYYDTEDGRLAAHRTTLRRRVGGGDEGWHLKLPADPRDPGVRDEIRAPLADELPRELAALVRSRVRGAPLVPLMRLCQRRTARELRDAAGTPLAEVSVDEVSAERYGPAGTTAEWTEVEAELAPGQDPALLDAVDELLRAAGLRSSASPSKLRRALDATAWQEQEERPRPPAKRERAPKGEAPGTAADVVLAYVRTQVDAIVELDPAVRRDVPDSVHRMRVATRRLRSAFRSYGRVLDRAVTDPVGAELKWLAAELGVDRDREVLTARLAERLDEVPRSLRLGPVTTRLRTFSQARRTGSRRHLLAVLDGGRYLALLDRLDALLAGPPLHRKTAERPAAGVVEKALRRDFDRLARGVGEALASGPGAHRDLAVHEARKAAKRARYAAEAARPALGKPAKQFAGQMTELQELLGDHQDSVVARAALRDLAAQAHAAGEPSFTYGLAYAREQAIAAEREAQLPGLWSRITRYAGGLTL</sequence>
<dbReference type="PROSITE" id="PS51708">
    <property type="entry name" value="CHAD"/>
    <property type="match status" value="1"/>
</dbReference>
<evidence type="ECO:0000313" key="4">
    <source>
        <dbReference type="EMBL" id="NGO69320.1"/>
    </source>
</evidence>
<dbReference type="InterPro" id="IPR023577">
    <property type="entry name" value="CYTH_domain"/>
</dbReference>
<comment type="caution">
    <text evidence="4">The sequence shown here is derived from an EMBL/GenBank/DDBJ whole genome shotgun (WGS) entry which is preliminary data.</text>
</comment>
<dbReference type="SMART" id="SM01118">
    <property type="entry name" value="CYTH"/>
    <property type="match status" value="1"/>
</dbReference>
<dbReference type="Gene3D" id="1.40.20.10">
    <property type="entry name" value="CHAD domain"/>
    <property type="match status" value="1"/>
</dbReference>
<dbReference type="Pfam" id="PF05235">
    <property type="entry name" value="CHAD"/>
    <property type="match status" value="1"/>
</dbReference>
<dbReference type="InterPro" id="IPR033469">
    <property type="entry name" value="CYTH-like_dom_sf"/>
</dbReference>
<dbReference type="PROSITE" id="PS51707">
    <property type="entry name" value="CYTH"/>
    <property type="match status" value="1"/>
</dbReference>
<feature type="domain" description="CHAD" evidence="3">
    <location>
        <begin position="228"/>
        <end position="514"/>
    </location>
</feature>
<feature type="domain" description="CYTH" evidence="2">
    <location>
        <begin position="5"/>
        <end position="207"/>
    </location>
</feature>
<dbReference type="Pfam" id="PF01928">
    <property type="entry name" value="CYTH"/>
    <property type="match status" value="1"/>
</dbReference>
<keyword evidence="5" id="KW-1185">Reference proteome</keyword>
<name>A0A6G4WXG5_9ACTN</name>
<organism evidence="4 5">
    <name type="scientific">Streptomyces boncukensis</name>
    <dbReference type="NCBI Taxonomy" id="2711219"/>
    <lineage>
        <taxon>Bacteria</taxon>
        <taxon>Bacillati</taxon>
        <taxon>Actinomycetota</taxon>
        <taxon>Actinomycetes</taxon>
        <taxon>Kitasatosporales</taxon>
        <taxon>Streptomycetaceae</taxon>
        <taxon>Streptomyces</taxon>
    </lineage>
</organism>
<evidence type="ECO:0000313" key="5">
    <source>
        <dbReference type="Proteomes" id="UP000477722"/>
    </source>
</evidence>
<dbReference type="PANTHER" id="PTHR39339:SF1">
    <property type="entry name" value="CHAD DOMAIN-CONTAINING PROTEIN"/>
    <property type="match status" value="1"/>
</dbReference>
<accession>A0A6G4WXG5</accession>
<dbReference type="InterPro" id="IPR038186">
    <property type="entry name" value="CHAD_dom_sf"/>
</dbReference>
<dbReference type="EMBL" id="JAAKZZ010000109">
    <property type="protein sequence ID" value="NGO69320.1"/>
    <property type="molecule type" value="Genomic_DNA"/>
</dbReference>
<proteinExistence type="predicted"/>
<evidence type="ECO:0000259" key="3">
    <source>
        <dbReference type="PROSITE" id="PS51708"/>
    </source>
</evidence>
<evidence type="ECO:0000256" key="1">
    <source>
        <dbReference type="SAM" id="MobiDB-lite"/>
    </source>
</evidence>
<dbReference type="RefSeq" id="WP_165299014.1">
    <property type="nucleotide sequence ID" value="NZ_JAAKZZ010000109.1"/>
</dbReference>
<protein>
    <submittedName>
        <fullName evidence="4">CYTH and CHAD domain-containing protein</fullName>
    </submittedName>
</protein>
<reference evidence="4 5" key="1">
    <citation type="submission" date="2020-02" db="EMBL/GenBank/DDBJ databases">
        <title>Whole-genome analyses of novel actinobacteria.</title>
        <authorList>
            <person name="Sahin N."/>
            <person name="Tatar D."/>
        </authorList>
    </citation>
    <scope>NUCLEOTIDE SEQUENCE [LARGE SCALE GENOMIC DNA]</scope>
    <source>
        <strain evidence="4 5">SB3404</strain>
    </source>
</reference>
<feature type="compositionally biased region" description="Basic and acidic residues" evidence="1">
    <location>
        <begin position="209"/>
        <end position="224"/>
    </location>
</feature>
<dbReference type="Proteomes" id="UP000477722">
    <property type="component" value="Unassembled WGS sequence"/>
</dbReference>
<dbReference type="PANTHER" id="PTHR39339">
    <property type="entry name" value="SLR1444 PROTEIN"/>
    <property type="match status" value="1"/>
</dbReference>
<dbReference type="CDD" id="cd07374">
    <property type="entry name" value="CYTH-like_Pase"/>
    <property type="match status" value="1"/>
</dbReference>
<dbReference type="AlphaFoldDB" id="A0A6G4WXG5"/>
<dbReference type="InterPro" id="IPR007899">
    <property type="entry name" value="CHAD_dom"/>
</dbReference>
<dbReference type="SUPFAM" id="SSF55154">
    <property type="entry name" value="CYTH-like phosphatases"/>
    <property type="match status" value="1"/>
</dbReference>